<dbReference type="NCBIfam" id="TIGR02292">
    <property type="entry name" value="ygfB_yecA"/>
    <property type="match status" value="1"/>
</dbReference>
<dbReference type="InterPro" id="IPR036255">
    <property type="entry name" value="YgfB-like_sf"/>
</dbReference>
<proteinExistence type="predicted"/>
<dbReference type="SUPFAM" id="SSF101327">
    <property type="entry name" value="YgfB-like"/>
    <property type="match status" value="1"/>
</dbReference>
<dbReference type="AlphaFoldDB" id="A0A0E4FZK7"/>
<accession>A0A0E4FZK7</accession>
<keyword evidence="1" id="KW-0614">Plasmid</keyword>
<sequence>MTKPKQGRGTRKARKTTMADYAMSFERLGQWISKRARSPTLRHPRATSLSMLDGAVAAVVAGPVSMASEEWVCPLLGVDPDAFNHDTEEFSAIAATLMRDNAISETLSTRPESFEPLFVRSPDGEVDPQPWCMGFYAVMKLRLLVWSRLLPRMEPNTLCCGRSWSIASTTPVDPCYPGPAHAGTQPIIQNAWRNIPATVEALRQFWMPIRFKRGA</sequence>
<dbReference type="EMBL" id="AP014686">
    <property type="protein sequence ID" value="BAR63284.1"/>
    <property type="molecule type" value="Genomic_DNA"/>
</dbReference>
<protein>
    <submittedName>
        <fullName evidence="1">YecA family protein</fullName>
    </submittedName>
</protein>
<dbReference type="Pfam" id="PF03695">
    <property type="entry name" value="UPF0149"/>
    <property type="match status" value="1"/>
</dbReference>
<geneLocation type="plasmid" evidence="2">
    <name>pNK6b DNA</name>
</geneLocation>
<name>A0A0E4FZK7_9BRAD</name>
<gene>
    <name evidence="1" type="ORF">NK6_b_90</name>
</gene>
<evidence type="ECO:0000313" key="2">
    <source>
        <dbReference type="Proteomes" id="UP000063308"/>
    </source>
</evidence>
<dbReference type="InterPro" id="IPR011978">
    <property type="entry name" value="YgfB-like"/>
</dbReference>
<evidence type="ECO:0000313" key="1">
    <source>
        <dbReference type="EMBL" id="BAR63284.1"/>
    </source>
</evidence>
<dbReference type="Proteomes" id="UP000063308">
    <property type="component" value="Plasmid pNK6b"/>
</dbReference>
<organism evidence="1 2">
    <name type="scientific">Bradyrhizobium diazoefficiens</name>
    <dbReference type="NCBI Taxonomy" id="1355477"/>
    <lineage>
        <taxon>Bacteria</taxon>
        <taxon>Pseudomonadati</taxon>
        <taxon>Pseudomonadota</taxon>
        <taxon>Alphaproteobacteria</taxon>
        <taxon>Hyphomicrobiales</taxon>
        <taxon>Nitrobacteraceae</taxon>
        <taxon>Bradyrhizobium</taxon>
    </lineage>
</organism>
<reference evidence="1 2" key="1">
    <citation type="submission" date="2014-11" db="EMBL/GenBank/DDBJ databases">
        <title>Symbiosis island explosion on the genome of extra-slow-growing strains of soybean bradyrhizobia with massive insertion sequences.</title>
        <authorList>
            <person name="Iida T."/>
            <person name="Minamisawa K."/>
        </authorList>
    </citation>
    <scope>NUCLEOTIDE SEQUENCE [LARGE SCALE GENOMIC DNA]</scope>
    <source>
        <strain evidence="1 2">NK6</strain>
        <plasmid evidence="2">pNK6b DNA</plasmid>
    </source>
</reference>